<evidence type="ECO:0000256" key="5">
    <source>
        <dbReference type="SAM" id="Phobius"/>
    </source>
</evidence>
<keyword evidence="4 5" id="KW-0472">Membrane</keyword>
<evidence type="ECO:0000256" key="1">
    <source>
        <dbReference type="ARBA" id="ARBA00004141"/>
    </source>
</evidence>
<dbReference type="InterPro" id="IPR032808">
    <property type="entry name" value="DoxX"/>
</dbReference>
<evidence type="ECO:0000256" key="2">
    <source>
        <dbReference type="ARBA" id="ARBA00022692"/>
    </source>
</evidence>
<organism evidence="6 7">
    <name type="scientific">Sinosporangium siamense</name>
    <dbReference type="NCBI Taxonomy" id="1367973"/>
    <lineage>
        <taxon>Bacteria</taxon>
        <taxon>Bacillati</taxon>
        <taxon>Actinomycetota</taxon>
        <taxon>Actinomycetes</taxon>
        <taxon>Streptosporangiales</taxon>
        <taxon>Streptosporangiaceae</taxon>
        <taxon>Sinosporangium</taxon>
    </lineage>
</organism>
<dbReference type="Pfam" id="PF13564">
    <property type="entry name" value="DoxX_2"/>
    <property type="match status" value="1"/>
</dbReference>
<dbReference type="RefSeq" id="WP_204026456.1">
    <property type="nucleotide sequence ID" value="NZ_BOOW01000020.1"/>
</dbReference>
<reference evidence="6" key="1">
    <citation type="submission" date="2021-01" db="EMBL/GenBank/DDBJ databases">
        <title>Whole genome shotgun sequence of Sinosporangium siamense NBRC 109515.</title>
        <authorList>
            <person name="Komaki H."/>
            <person name="Tamura T."/>
        </authorList>
    </citation>
    <scope>NUCLEOTIDE SEQUENCE</scope>
    <source>
        <strain evidence="6">NBRC 109515</strain>
    </source>
</reference>
<evidence type="ECO:0000313" key="7">
    <source>
        <dbReference type="Proteomes" id="UP000606172"/>
    </source>
</evidence>
<evidence type="ECO:0000256" key="4">
    <source>
        <dbReference type="ARBA" id="ARBA00023136"/>
    </source>
</evidence>
<keyword evidence="3 5" id="KW-1133">Transmembrane helix</keyword>
<feature type="transmembrane region" description="Helical" evidence="5">
    <location>
        <begin position="60"/>
        <end position="84"/>
    </location>
</feature>
<keyword evidence="7" id="KW-1185">Reference proteome</keyword>
<dbReference type="EMBL" id="BOOW01000020">
    <property type="protein sequence ID" value="GII93198.1"/>
    <property type="molecule type" value="Genomic_DNA"/>
</dbReference>
<dbReference type="GO" id="GO:0016020">
    <property type="term" value="C:membrane"/>
    <property type="evidence" value="ECO:0007669"/>
    <property type="project" value="UniProtKB-SubCell"/>
</dbReference>
<dbReference type="Proteomes" id="UP000606172">
    <property type="component" value="Unassembled WGS sequence"/>
</dbReference>
<evidence type="ECO:0008006" key="8">
    <source>
        <dbReference type="Google" id="ProtNLM"/>
    </source>
</evidence>
<evidence type="ECO:0000313" key="6">
    <source>
        <dbReference type="EMBL" id="GII93198.1"/>
    </source>
</evidence>
<comment type="subcellular location">
    <subcellularLocation>
        <location evidence="1">Membrane</location>
        <topology evidence="1">Multi-pass membrane protein</topology>
    </subcellularLocation>
</comment>
<protein>
    <recommendedName>
        <fullName evidence="8">DoxX family protein</fullName>
    </recommendedName>
</protein>
<evidence type="ECO:0000256" key="3">
    <source>
        <dbReference type="ARBA" id="ARBA00022989"/>
    </source>
</evidence>
<gene>
    <name evidence="6" type="ORF">Ssi02_34290</name>
</gene>
<dbReference type="AlphaFoldDB" id="A0A919V776"/>
<keyword evidence="2 5" id="KW-0812">Transmembrane</keyword>
<accession>A0A919V776</accession>
<proteinExistence type="predicted"/>
<name>A0A919V776_9ACTN</name>
<feature type="transmembrane region" description="Helical" evidence="5">
    <location>
        <begin position="96"/>
        <end position="115"/>
    </location>
</feature>
<comment type="caution">
    <text evidence="6">The sequence shown here is derived from an EMBL/GenBank/DDBJ whole genome shotgun (WGS) entry which is preliminary data.</text>
</comment>
<sequence length="117" mass="11802">MFIALVVVSILVALGFVLAGLPKAIGNPAIVKELGRLGVSPGFTRITGTLEVLGGLGTLAGIWIGILGILAPIGLIIVMIGAIVTHVRAGDPASQTARPVPLLVLALAALILRALTL</sequence>